<keyword evidence="3" id="KW-1185">Reference proteome</keyword>
<dbReference type="NCBIfam" id="NF047356">
    <property type="entry name" value="RNA_bind_RnpM"/>
    <property type="match status" value="1"/>
</dbReference>
<dbReference type="InterPro" id="IPR037465">
    <property type="entry name" value="YlxR"/>
</dbReference>
<protein>
    <submittedName>
        <fullName evidence="2">RNA-binding protein YlxR (DUF448 family)</fullName>
    </submittedName>
</protein>
<organism evidence="2 3">
    <name type="scientific">Peptoniphilus olsenii</name>
    <dbReference type="NCBI Taxonomy" id="411570"/>
    <lineage>
        <taxon>Bacteria</taxon>
        <taxon>Bacillati</taxon>
        <taxon>Bacillota</taxon>
        <taxon>Tissierellia</taxon>
        <taxon>Tissierellales</taxon>
        <taxon>Peptoniphilaceae</taxon>
        <taxon>Peptoniphilus</taxon>
    </lineage>
</organism>
<evidence type="ECO:0000259" key="1">
    <source>
        <dbReference type="Pfam" id="PF04296"/>
    </source>
</evidence>
<dbReference type="CDD" id="cd00279">
    <property type="entry name" value="YlxR"/>
    <property type="match status" value="1"/>
</dbReference>
<comment type="caution">
    <text evidence="2">The sequence shown here is derived from an EMBL/GenBank/DDBJ whole genome shotgun (WGS) entry which is preliminary data.</text>
</comment>
<sequence>MTKVRKIPMRSCIGCREQKAKKDLIRIVKNKDNEVFVDRTGKANGRGAYLCDDINCLDKAIKTKALNRSFSMDINENVYEELKKSME</sequence>
<proteinExistence type="predicted"/>
<dbReference type="Gene3D" id="3.30.1230.10">
    <property type="entry name" value="YlxR-like"/>
    <property type="match status" value="1"/>
</dbReference>
<dbReference type="EMBL" id="JBEPMA010000001">
    <property type="protein sequence ID" value="MET3616519.1"/>
    <property type="molecule type" value="Genomic_DNA"/>
</dbReference>
<dbReference type="InterPro" id="IPR007393">
    <property type="entry name" value="YlxR_dom"/>
</dbReference>
<dbReference type="Proteomes" id="UP001549162">
    <property type="component" value="Unassembled WGS sequence"/>
</dbReference>
<reference evidence="2 3" key="1">
    <citation type="submission" date="2024-06" db="EMBL/GenBank/DDBJ databases">
        <title>Genomic Encyclopedia of Type Strains, Phase IV (KMG-IV): sequencing the most valuable type-strain genomes for metagenomic binning, comparative biology and taxonomic classification.</title>
        <authorList>
            <person name="Goeker M."/>
        </authorList>
    </citation>
    <scope>NUCLEOTIDE SEQUENCE [LARGE SCALE GENOMIC DNA]</scope>
    <source>
        <strain evidence="2 3">DSM 21460</strain>
    </source>
</reference>
<feature type="domain" description="YlxR" evidence="1">
    <location>
        <begin position="10"/>
        <end position="84"/>
    </location>
</feature>
<dbReference type="PANTHER" id="PTHR34215:SF1">
    <property type="entry name" value="YLXR DOMAIN-CONTAINING PROTEIN"/>
    <property type="match status" value="1"/>
</dbReference>
<evidence type="ECO:0000313" key="2">
    <source>
        <dbReference type="EMBL" id="MET3616519.1"/>
    </source>
</evidence>
<dbReference type="Pfam" id="PF04296">
    <property type="entry name" value="YlxR"/>
    <property type="match status" value="1"/>
</dbReference>
<dbReference type="SUPFAM" id="SSF64376">
    <property type="entry name" value="YlxR-like"/>
    <property type="match status" value="1"/>
</dbReference>
<dbReference type="InterPro" id="IPR035931">
    <property type="entry name" value="YlxR-like_sf"/>
</dbReference>
<evidence type="ECO:0000313" key="3">
    <source>
        <dbReference type="Proteomes" id="UP001549162"/>
    </source>
</evidence>
<dbReference type="PANTHER" id="PTHR34215">
    <property type="entry name" value="BLL0784 PROTEIN"/>
    <property type="match status" value="1"/>
</dbReference>
<name>A0ABV2J9R5_9FIRM</name>
<gene>
    <name evidence="2" type="ORF">ABID14_000139</name>
</gene>
<accession>A0ABV2J9R5</accession>
<dbReference type="RefSeq" id="WP_354366527.1">
    <property type="nucleotide sequence ID" value="NZ_JBEPMA010000001.1"/>
</dbReference>